<dbReference type="Gene3D" id="1.20.1070.10">
    <property type="entry name" value="Rhodopsin 7-helix transmembrane proteins"/>
    <property type="match status" value="1"/>
</dbReference>
<keyword evidence="2" id="KW-1133">Transmembrane helix</keyword>
<feature type="compositionally biased region" description="Basic and acidic residues" evidence="1">
    <location>
        <begin position="88"/>
        <end position="100"/>
    </location>
</feature>
<reference evidence="3 4" key="1">
    <citation type="journal article" date="2021" name="Elife">
        <title>Chloroplast acquisition without the gene transfer in kleptoplastic sea slugs, Plakobranchus ocellatus.</title>
        <authorList>
            <person name="Maeda T."/>
            <person name="Takahashi S."/>
            <person name="Yoshida T."/>
            <person name="Shimamura S."/>
            <person name="Takaki Y."/>
            <person name="Nagai Y."/>
            <person name="Toyoda A."/>
            <person name="Suzuki Y."/>
            <person name="Arimoto A."/>
            <person name="Ishii H."/>
            <person name="Satoh N."/>
            <person name="Nishiyama T."/>
            <person name="Hasebe M."/>
            <person name="Maruyama T."/>
            <person name="Minagawa J."/>
            <person name="Obokata J."/>
            <person name="Shigenobu S."/>
        </authorList>
    </citation>
    <scope>NUCLEOTIDE SEQUENCE [LARGE SCALE GENOMIC DNA]</scope>
</reference>
<evidence type="ECO:0000256" key="1">
    <source>
        <dbReference type="SAM" id="MobiDB-lite"/>
    </source>
</evidence>
<keyword evidence="2" id="KW-0472">Membrane</keyword>
<keyword evidence="2" id="KW-0812">Transmembrane</keyword>
<organism evidence="3 4">
    <name type="scientific">Plakobranchus ocellatus</name>
    <dbReference type="NCBI Taxonomy" id="259542"/>
    <lineage>
        <taxon>Eukaryota</taxon>
        <taxon>Metazoa</taxon>
        <taxon>Spiralia</taxon>
        <taxon>Lophotrochozoa</taxon>
        <taxon>Mollusca</taxon>
        <taxon>Gastropoda</taxon>
        <taxon>Heterobranchia</taxon>
        <taxon>Euthyneura</taxon>
        <taxon>Panpulmonata</taxon>
        <taxon>Sacoglossa</taxon>
        <taxon>Placobranchoidea</taxon>
        <taxon>Plakobranchidae</taxon>
        <taxon>Plakobranchus</taxon>
    </lineage>
</organism>
<accession>A0AAV4C1Q7</accession>
<feature type="region of interest" description="Disordered" evidence="1">
    <location>
        <begin position="88"/>
        <end position="112"/>
    </location>
</feature>
<sequence>MTLTSRPVKHLPDIACKFVVRKDASDRGLSAALMQGSQGKIVTVGLAFCSFVEQVLMATCLLVTTYGIVSSRKMSVLSSLPLSAAKPKSDSEEWTKETHTTGDGLKPGAYNGESKIQNRQIVPVIDERQKKRLKKEIRAIKQSVIVVLIHMICVTPRIVLYILNLAMPHFTLQAKNKNLFDATYLGLNVNDCINALENNCNFSN</sequence>
<dbReference type="EMBL" id="BLXT01005746">
    <property type="protein sequence ID" value="GFO25282.1"/>
    <property type="molecule type" value="Genomic_DNA"/>
</dbReference>
<evidence type="ECO:0000313" key="3">
    <source>
        <dbReference type="EMBL" id="GFO25282.1"/>
    </source>
</evidence>
<dbReference type="SUPFAM" id="SSF81321">
    <property type="entry name" value="Family A G protein-coupled receptor-like"/>
    <property type="match status" value="1"/>
</dbReference>
<evidence type="ECO:0000313" key="4">
    <source>
        <dbReference type="Proteomes" id="UP000735302"/>
    </source>
</evidence>
<dbReference type="AlphaFoldDB" id="A0AAV4C1Q7"/>
<feature type="transmembrane region" description="Helical" evidence="2">
    <location>
        <begin position="41"/>
        <end position="69"/>
    </location>
</feature>
<gene>
    <name evidence="3" type="ORF">PoB_005178700</name>
</gene>
<evidence type="ECO:0008006" key="5">
    <source>
        <dbReference type="Google" id="ProtNLM"/>
    </source>
</evidence>
<protein>
    <recommendedName>
        <fullName evidence="5">G-protein coupled receptors family 1 profile domain-containing protein</fullName>
    </recommendedName>
</protein>
<comment type="caution">
    <text evidence="3">The sequence shown here is derived from an EMBL/GenBank/DDBJ whole genome shotgun (WGS) entry which is preliminary data.</text>
</comment>
<keyword evidence="4" id="KW-1185">Reference proteome</keyword>
<dbReference type="Proteomes" id="UP000735302">
    <property type="component" value="Unassembled WGS sequence"/>
</dbReference>
<dbReference type="CDD" id="cd00637">
    <property type="entry name" value="7tm_classA_rhodopsin-like"/>
    <property type="match status" value="1"/>
</dbReference>
<proteinExistence type="predicted"/>
<evidence type="ECO:0000256" key="2">
    <source>
        <dbReference type="SAM" id="Phobius"/>
    </source>
</evidence>
<name>A0AAV4C1Q7_9GAST</name>
<feature type="transmembrane region" description="Helical" evidence="2">
    <location>
        <begin position="139"/>
        <end position="163"/>
    </location>
</feature>